<evidence type="ECO:0000313" key="2">
    <source>
        <dbReference type="EMBL" id="GAA1963522.1"/>
    </source>
</evidence>
<comment type="caution">
    <text evidence="2">The sequence shown here is derived from an EMBL/GenBank/DDBJ whole genome shotgun (WGS) entry which is preliminary data.</text>
</comment>
<protein>
    <submittedName>
        <fullName evidence="2">Uncharacterized protein</fullName>
    </submittedName>
</protein>
<evidence type="ECO:0000313" key="3">
    <source>
        <dbReference type="Proteomes" id="UP001499854"/>
    </source>
</evidence>
<accession>A0ABN2R4M8</accession>
<organism evidence="2 3">
    <name type="scientific">Catenulispora subtropica</name>
    <dbReference type="NCBI Taxonomy" id="450798"/>
    <lineage>
        <taxon>Bacteria</taxon>
        <taxon>Bacillati</taxon>
        <taxon>Actinomycetota</taxon>
        <taxon>Actinomycetes</taxon>
        <taxon>Catenulisporales</taxon>
        <taxon>Catenulisporaceae</taxon>
        <taxon>Catenulispora</taxon>
    </lineage>
</organism>
<sequence>MIDGSEAELVIGVGSAVRGVAGLGSAALTSRGKLRQERARTERTVAVIRALPPGGEWTETSPDGWTWSVRMPQASE</sequence>
<dbReference type="Proteomes" id="UP001499854">
    <property type="component" value="Unassembled WGS sequence"/>
</dbReference>
<proteinExistence type="predicted"/>
<keyword evidence="3" id="KW-1185">Reference proteome</keyword>
<name>A0ABN2R4M8_9ACTN</name>
<gene>
    <name evidence="2" type="ORF">GCM10009838_20720</name>
</gene>
<evidence type="ECO:0000256" key="1">
    <source>
        <dbReference type="SAM" id="MobiDB-lite"/>
    </source>
</evidence>
<reference evidence="2 3" key="1">
    <citation type="journal article" date="2019" name="Int. J. Syst. Evol. Microbiol.">
        <title>The Global Catalogue of Microorganisms (GCM) 10K type strain sequencing project: providing services to taxonomists for standard genome sequencing and annotation.</title>
        <authorList>
            <consortium name="The Broad Institute Genomics Platform"/>
            <consortium name="The Broad Institute Genome Sequencing Center for Infectious Disease"/>
            <person name="Wu L."/>
            <person name="Ma J."/>
        </authorList>
    </citation>
    <scope>NUCLEOTIDE SEQUENCE [LARGE SCALE GENOMIC DNA]</scope>
    <source>
        <strain evidence="2 3">JCM 16013</strain>
    </source>
</reference>
<feature type="region of interest" description="Disordered" evidence="1">
    <location>
        <begin position="53"/>
        <end position="76"/>
    </location>
</feature>
<dbReference type="RefSeq" id="WP_344656734.1">
    <property type="nucleotide sequence ID" value="NZ_BAAAQM010000009.1"/>
</dbReference>
<dbReference type="EMBL" id="BAAAQM010000009">
    <property type="protein sequence ID" value="GAA1963522.1"/>
    <property type="molecule type" value="Genomic_DNA"/>
</dbReference>